<feature type="transmembrane region" description="Helical" evidence="1">
    <location>
        <begin position="244"/>
        <end position="267"/>
    </location>
</feature>
<dbReference type="PROSITE" id="PS50800">
    <property type="entry name" value="SAP"/>
    <property type="match status" value="1"/>
</dbReference>
<dbReference type="Pfam" id="PF18953">
    <property type="entry name" value="SAP_new25"/>
    <property type="match status" value="1"/>
</dbReference>
<evidence type="ECO:0000313" key="3">
    <source>
        <dbReference type="EMBL" id="KAL0952305.1"/>
    </source>
</evidence>
<evidence type="ECO:0000259" key="2">
    <source>
        <dbReference type="PROSITE" id="PS50800"/>
    </source>
</evidence>
<dbReference type="SMART" id="SM00513">
    <property type="entry name" value="SAP"/>
    <property type="match status" value="1"/>
</dbReference>
<accession>A0ABR3J9Z1</accession>
<dbReference type="InterPro" id="IPR038872">
    <property type="entry name" value="Put_GTT3"/>
</dbReference>
<keyword evidence="4" id="KW-1185">Reference proteome</keyword>
<dbReference type="PANTHER" id="PTHR41807:SF1">
    <property type="entry name" value="GLUTATHIONE TRANSFERASE 3"/>
    <property type="match status" value="1"/>
</dbReference>
<reference evidence="4" key="1">
    <citation type="submission" date="2024-06" db="EMBL/GenBank/DDBJ databases">
        <title>Multi-omics analyses provide insights into the biosynthesis of the anticancer antibiotic pleurotin in Hohenbuehelia grisea.</title>
        <authorList>
            <person name="Weaver J.A."/>
            <person name="Alberti F."/>
        </authorList>
    </citation>
    <scope>NUCLEOTIDE SEQUENCE [LARGE SCALE GENOMIC DNA]</scope>
    <source>
        <strain evidence="4">T-177</strain>
    </source>
</reference>
<protein>
    <recommendedName>
        <fullName evidence="2">SAP domain-containing protein</fullName>
    </recommendedName>
</protein>
<feature type="domain" description="SAP" evidence="2">
    <location>
        <begin position="10"/>
        <end position="44"/>
    </location>
</feature>
<evidence type="ECO:0000313" key="4">
    <source>
        <dbReference type="Proteomes" id="UP001556367"/>
    </source>
</evidence>
<dbReference type="EMBL" id="JASNQZ010000010">
    <property type="protein sequence ID" value="KAL0952305.1"/>
    <property type="molecule type" value="Genomic_DNA"/>
</dbReference>
<organism evidence="3 4">
    <name type="scientific">Hohenbuehelia grisea</name>
    <dbReference type="NCBI Taxonomy" id="104357"/>
    <lineage>
        <taxon>Eukaryota</taxon>
        <taxon>Fungi</taxon>
        <taxon>Dikarya</taxon>
        <taxon>Basidiomycota</taxon>
        <taxon>Agaricomycotina</taxon>
        <taxon>Agaricomycetes</taxon>
        <taxon>Agaricomycetidae</taxon>
        <taxon>Agaricales</taxon>
        <taxon>Pleurotineae</taxon>
        <taxon>Pleurotaceae</taxon>
        <taxon>Hohenbuehelia</taxon>
    </lineage>
</organism>
<evidence type="ECO:0000256" key="1">
    <source>
        <dbReference type="SAM" id="Phobius"/>
    </source>
</evidence>
<keyword evidence="1" id="KW-0472">Membrane</keyword>
<dbReference type="InterPro" id="IPR003034">
    <property type="entry name" value="SAP_dom"/>
</dbReference>
<proteinExistence type="predicted"/>
<keyword evidence="1" id="KW-0812">Transmembrane</keyword>
<dbReference type="PANTHER" id="PTHR41807">
    <property type="entry name" value="GLUTATHIONE TRANSFERASE 3"/>
    <property type="match status" value="1"/>
</dbReference>
<keyword evidence="1" id="KW-1133">Transmembrane helix</keyword>
<name>A0ABR3J9Z1_9AGAR</name>
<comment type="caution">
    <text evidence="3">The sequence shown here is derived from an EMBL/GenBank/DDBJ whole genome shotgun (WGS) entry which is preliminary data.</text>
</comment>
<gene>
    <name evidence="3" type="ORF">HGRIS_006593</name>
</gene>
<sequence>MAPIVYQGALQPKKKAELQEIAQALGVSDAGTKDEIQSRIKRHLDNNQQLADEPAFTGLFGRRRRSVPPASRSADIEEVKQQRAPVLLDPITEYEQTPQNDLRTVSFALKHALSPDADEEEQGDTAVTLSHRVNNPSSLLASPLINRHASPVRAIIRDAQQDADAVLGAVARTEASLRRSAHDALFETRVFLSDASRLYLVTAVFELLSVLFLAIPWKTQTVHVTANYDIPLYYPPLATFTAPAFWAVIVHWSLPTLVIPTIVAYLVSFNARASTAKQQGPPVSPVSLLSHSSNELQLTPRASPHPERSLTNAVPATTTGFSFDPLTASIVRLASQIAYSFPPPALAALTALDKGVPPADSGLAPPPSSVVAALVHAHGADVLGIKWRVLDASVGLAFAFAEAIQGGRAAM</sequence>
<dbReference type="Proteomes" id="UP001556367">
    <property type="component" value="Unassembled WGS sequence"/>
</dbReference>
<feature type="transmembrane region" description="Helical" evidence="1">
    <location>
        <begin position="198"/>
        <end position="217"/>
    </location>
</feature>